<dbReference type="OrthoDB" id="128573at2"/>
<dbReference type="Gene3D" id="3.90.245.10">
    <property type="entry name" value="Ribonucleoside hydrolase-like"/>
    <property type="match status" value="1"/>
</dbReference>
<keyword evidence="1" id="KW-0732">Signal</keyword>
<evidence type="ECO:0000313" key="3">
    <source>
        <dbReference type="EMBL" id="QEC64002.1"/>
    </source>
</evidence>
<feature type="signal peptide" evidence="1">
    <location>
        <begin position="1"/>
        <end position="21"/>
    </location>
</feature>
<dbReference type="Pfam" id="PF01156">
    <property type="entry name" value="IU_nuc_hydro"/>
    <property type="match status" value="1"/>
</dbReference>
<protein>
    <submittedName>
        <fullName evidence="3">Nucleoside hydrolase</fullName>
    </submittedName>
</protein>
<dbReference type="KEGG" id="mgin:FRZ54_15935"/>
<sequence>MMRSLIILFCFGITAINGAYAQKNTSKPVNIIFDSDMGPDYDDAGAITILHALADKGDCKILATIASTKYERVAGVFSVFNTYFNRPGIPVGVPKGDALELRDWQHWTDTLLAKYPHKLKSNTDAWDAVELYRKVLAAQPDKSVTVVTVGFLTNLSNLLNSNPDSYSNLDGKALVGKKVKLLVCMAGKFPSGFEFNAMKDAKASQNVYQNWPTKVILSGFEIGAKIHAGIPLINNSAIQNDPVKDVFRISIPKAKEDSAGRMSWDETAALVAVRGYSQYYTLHSGRMKVADDGSDVWDDNGKGQAYLVEKVDYKEVQKLINDLIQHQPVGSKKRKD</sequence>
<gene>
    <name evidence="3" type="ORF">FRZ54_15935</name>
</gene>
<dbReference type="GO" id="GO:0016799">
    <property type="term" value="F:hydrolase activity, hydrolyzing N-glycosyl compounds"/>
    <property type="evidence" value="ECO:0007669"/>
    <property type="project" value="InterPro"/>
</dbReference>
<accession>A0A5B8UYD9</accession>
<evidence type="ECO:0000256" key="1">
    <source>
        <dbReference type="SAM" id="SignalP"/>
    </source>
</evidence>
<feature type="domain" description="Inosine/uridine-preferring nucleoside hydrolase" evidence="2">
    <location>
        <begin position="31"/>
        <end position="316"/>
    </location>
</feature>
<dbReference type="PANTHER" id="PTHR43264">
    <property type="match status" value="1"/>
</dbReference>
<organism evidence="3 4">
    <name type="scientific">Mucilaginibacter ginsenosidivorans</name>
    <dbReference type="NCBI Taxonomy" id="398053"/>
    <lineage>
        <taxon>Bacteria</taxon>
        <taxon>Pseudomonadati</taxon>
        <taxon>Bacteroidota</taxon>
        <taxon>Sphingobacteriia</taxon>
        <taxon>Sphingobacteriales</taxon>
        <taxon>Sphingobacteriaceae</taxon>
        <taxon>Mucilaginibacter</taxon>
    </lineage>
</organism>
<dbReference type="Proteomes" id="UP000321479">
    <property type="component" value="Chromosome"/>
</dbReference>
<name>A0A5B8UYD9_9SPHI</name>
<dbReference type="InterPro" id="IPR001910">
    <property type="entry name" value="Inosine/uridine_hydrolase_dom"/>
</dbReference>
<dbReference type="PANTHER" id="PTHR43264:SF1">
    <property type="entry name" value="INOSINE_URIDINE-PREFERRING NUCLEOSIDE HYDROLASE DOMAIN-CONTAINING PROTEIN"/>
    <property type="match status" value="1"/>
</dbReference>
<evidence type="ECO:0000313" key="4">
    <source>
        <dbReference type="Proteomes" id="UP000321479"/>
    </source>
</evidence>
<dbReference type="RefSeq" id="WP_147032575.1">
    <property type="nucleotide sequence ID" value="NZ_CP042436.1"/>
</dbReference>
<evidence type="ECO:0000259" key="2">
    <source>
        <dbReference type="Pfam" id="PF01156"/>
    </source>
</evidence>
<dbReference type="EMBL" id="CP042436">
    <property type="protein sequence ID" value="QEC64002.1"/>
    <property type="molecule type" value="Genomic_DNA"/>
</dbReference>
<keyword evidence="4" id="KW-1185">Reference proteome</keyword>
<dbReference type="InterPro" id="IPR036452">
    <property type="entry name" value="Ribo_hydro-like"/>
</dbReference>
<proteinExistence type="predicted"/>
<dbReference type="SUPFAM" id="SSF53590">
    <property type="entry name" value="Nucleoside hydrolase"/>
    <property type="match status" value="1"/>
</dbReference>
<keyword evidence="3" id="KW-0378">Hydrolase</keyword>
<feature type="chain" id="PRO_5023052669" evidence="1">
    <location>
        <begin position="22"/>
        <end position="336"/>
    </location>
</feature>
<dbReference type="AlphaFoldDB" id="A0A5B8UYD9"/>
<reference evidence="3 4" key="1">
    <citation type="journal article" date="2017" name="Curr. Microbiol.">
        <title>Mucilaginibacter ginsenosidivorans sp. nov., Isolated from Soil of Ginseng Field.</title>
        <authorList>
            <person name="Kim M.M."/>
            <person name="Siddiqi M.Z."/>
            <person name="Im W.T."/>
        </authorList>
    </citation>
    <scope>NUCLEOTIDE SEQUENCE [LARGE SCALE GENOMIC DNA]</scope>
    <source>
        <strain evidence="3 4">Gsoil 3017</strain>
    </source>
</reference>